<evidence type="ECO:0008006" key="3">
    <source>
        <dbReference type="Google" id="ProtNLM"/>
    </source>
</evidence>
<sequence>MSNKKILFIVVFILLVITLSGCSNINKNLNLTTPLTSINSERIIPEGISGFFMEFRLVGSNTHMNFQYGTPYYTILQKETDSLMASVYIENMLSDTSIKFLILQGNNITHVSLDKKKWYLSVVQPVVNNSRGILNFYIKWKLNESDELIILPIPDKLNDAFSGSGVGGVMRYYINNGHESPDTSISINTNNNSHGYIPSLVWVDRYGNSIMNSPDSNDRSLSKYNKLLISNIPFDTEIDLLYVNENGDSILIGEDIEIKKTVRNQYRLIHIYIKRI</sequence>
<reference evidence="1 2" key="1">
    <citation type="submission" date="2018-06" db="EMBL/GenBank/DDBJ databases">
        <title>Paenibacillus montanisoli sp. nov., isolated from mountain area soil.</title>
        <authorList>
            <person name="Wu M."/>
        </authorList>
    </citation>
    <scope>NUCLEOTIDE SEQUENCE [LARGE SCALE GENOMIC DNA]</scope>
    <source>
        <strain evidence="1 2">RA17</strain>
    </source>
</reference>
<dbReference type="PROSITE" id="PS51257">
    <property type="entry name" value="PROKAR_LIPOPROTEIN"/>
    <property type="match status" value="1"/>
</dbReference>
<evidence type="ECO:0000313" key="1">
    <source>
        <dbReference type="EMBL" id="RAP74799.1"/>
    </source>
</evidence>
<evidence type="ECO:0000313" key="2">
    <source>
        <dbReference type="Proteomes" id="UP000249260"/>
    </source>
</evidence>
<proteinExistence type="predicted"/>
<dbReference type="EMBL" id="QLUW01000004">
    <property type="protein sequence ID" value="RAP74799.1"/>
    <property type="molecule type" value="Genomic_DNA"/>
</dbReference>
<gene>
    <name evidence="1" type="ORF">DL346_22440</name>
</gene>
<dbReference type="AlphaFoldDB" id="A0A328TWD1"/>
<dbReference type="RefSeq" id="WP_112884586.1">
    <property type="nucleotide sequence ID" value="NZ_QLUW01000004.1"/>
</dbReference>
<organism evidence="1 2">
    <name type="scientific">Paenibacillus montanisoli</name>
    <dbReference type="NCBI Taxonomy" id="2081970"/>
    <lineage>
        <taxon>Bacteria</taxon>
        <taxon>Bacillati</taxon>
        <taxon>Bacillota</taxon>
        <taxon>Bacilli</taxon>
        <taxon>Bacillales</taxon>
        <taxon>Paenibacillaceae</taxon>
        <taxon>Paenibacillus</taxon>
    </lineage>
</organism>
<dbReference type="OrthoDB" id="9989789at2"/>
<dbReference type="Proteomes" id="UP000249260">
    <property type="component" value="Unassembled WGS sequence"/>
</dbReference>
<comment type="caution">
    <text evidence="1">The sequence shown here is derived from an EMBL/GenBank/DDBJ whole genome shotgun (WGS) entry which is preliminary data.</text>
</comment>
<accession>A0A328TWD1</accession>
<protein>
    <recommendedName>
        <fullName evidence="3">Lipoprotein</fullName>
    </recommendedName>
</protein>
<name>A0A328TWD1_9BACL</name>
<keyword evidence="2" id="KW-1185">Reference proteome</keyword>